<evidence type="ECO:0000256" key="1">
    <source>
        <dbReference type="SAM" id="Phobius"/>
    </source>
</evidence>
<keyword evidence="1" id="KW-0472">Membrane</keyword>
<feature type="transmembrane region" description="Helical" evidence="1">
    <location>
        <begin position="53"/>
        <end position="76"/>
    </location>
</feature>
<keyword evidence="3" id="KW-1185">Reference proteome</keyword>
<name>A0ABS4T6D7_9PSEU</name>
<evidence type="ECO:0000313" key="3">
    <source>
        <dbReference type="Proteomes" id="UP001519332"/>
    </source>
</evidence>
<organism evidence="2 3">
    <name type="scientific">Kibdelosporangium banguiense</name>
    <dbReference type="NCBI Taxonomy" id="1365924"/>
    <lineage>
        <taxon>Bacteria</taxon>
        <taxon>Bacillati</taxon>
        <taxon>Actinomycetota</taxon>
        <taxon>Actinomycetes</taxon>
        <taxon>Pseudonocardiales</taxon>
        <taxon>Pseudonocardiaceae</taxon>
        <taxon>Kibdelosporangium</taxon>
    </lineage>
</organism>
<feature type="transmembrane region" description="Helical" evidence="1">
    <location>
        <begin position="6"/>
        <end position="22"/>
    </location>
</feature>
<keyword evidence="1" id="KW-0812">Transmembrane</keyword>
<reference evidence="2 3" key="1">
    <citation type="submission" date="2021-03" db="EMBL/GenBank/DDBJ databases">
        <title>Sequencing the genomes of 1000 actinobacteria strains.</title>
        <authorList>
            <person name="Klenk H.-P."/>
        </authorList>
    </citation>
    <scope>NUCLEOTIDE SEQUENCE [LARGE SCALE GENOMIC DNA]</scope>
    <source>
        <strain evidence="2 3">DSM 46670</strain>
    </source>
</reference>
<proteinExistence type="predicted"/>
<dbReference type="EMBL" id="JAGINW010000001">
    <property type="protein sequence ID" value="MBP2319983.1"/>
    <property type="molecule type" value="Genomic_DNA"/>
</dbReference>
<comment type="caution">
    <text evidence="2">The sequence shown here is derived from an EMBL/GenBank/DDBJ whole genome shotgun (WGS) entry which is preliminary data.</text>
</comment>
<keyword evidence="1" id="KW-1133">Transmembrane helix</keyword>
<feature type="transmembrane region" description="Helical" evidence="1">
    <location>
        <begin position="31"/>
        <end position="47"/>
    </location>
</feature>
<dbReference type="RefSeq" id="WP_209633727.1">
    <property type="nucleotide sequence ID" value="NZ_JAGINW010000001.1"/>
</dbReference>
<accession>A0ABS4T6D7</accession>
<sequence>MDVLKIVAVIAIIGYVIARQLLGEPLRGKRLILMPAVLTVIGIVDLGKSTQHLAGVDIAFIAASAVLAAGVGVWQGTMMRLESREGVLWGQMPARSLWLWAGFIVARIALNLVANGFGAHVAASTAPLLVTLGINRLAQAAVIAPRAFAAGVPFAPEEDGKSFLSGLTSSEQDHSKLAKGDLRDMFRR</sequence>
<protein>
    <recommendedName>
        <fullName evidence="4">DUF1453 domain-containing protein</fullName>
    </recommendedName>
</protein>
<gene>
    <name evidence="2" type="ORF">JOF56_000368</name>
</gene>
<evidence type="ECO:0008006" key="4">
    <source>
        <dbReference type="Google" id="ProtNLM"/>
    </source>
</evidence>
<dbReference type="Proteomes" id="UP001519332">
    <property type="component" value="Unassembled WGS sequence"/>
</dbReference>
<evidence type="ECO:0000313" key="2">
    <source>
        <dbReference type="EMBL" id="MBP2319983.1"/>
    </source>
</evidence>